<evidence type="ECO:0000313" key="2">
    <source>
        <dbReference type="Proteomes" id="UP000220102"/>
    </source>
</evidence>
<dbReference type="OrthoDB" id="1525298at2"/>
<keyword evidence="2" id="KW-1185">Reference proteome</keyword>
<accession>A0A2A8CT72</accession>
<dbReference type="AlphaFoldDB" id="A0A2A8CT72"/>
<dbReference type="EMBL" id="PDEQ01000013">
    <property type="protein sequence ID" value="PEN10940.1"/>
    <property type="molecule type" value="Genomic_DNA"/>
</dbReference>
<sequence>MIELTIRNIKEIANRHSGHVSVSAGQSMGVDISGRVRNEIAKRLKESLNASDIDADVTPSGPNRIKIDLKDTSRAARKQGIMTWLFSKIFSGTVEKKIAEDLQKQLKRSGIKVKTNID</sequence>
<comment type="caution">
    <text evidence="1">The sequence shown here is derived from an EMBL/GenBank/DDBJ whole genome shotgun (WGS) entry which is preliminary data.</text>
</comment>
<reference evidence="1 2" key="1">
    <citation type="submission" date="2017-10" db="EMBL/GenBank/DDBJ databases">
        <title>Draft genome of Longibacter Salinarum.</title>
        <authorList>
            <person name="Goh K.M."/>
            <person name="Shamsir M.S."/>
            <person name="Lim S.W."/>
        </authorList>
    </citation>
    <scope>NUCLEOTIDE SEQUENCE [LARGE SCALE GENOMIC DNA]</scope>
    <source>
        <strain evidence="1 2">KCTC 52045</strain>
    </source>
</reference>
<dbReference type="Proteomes" id="UP000220102">
    <property type="component" value="Unassembled WGS sequence"/>
</dbReference>
<proteinExistence type="predicted"/>
<organism evidence="1 2">
    <name type="scientific">Longibacter salinarum</name>
    <dbReference type="NCBI Taxonomy" id="1850348"/>
    <lineage>
        <taxon>Bacteria</taxon>
        <taxon>Pseudomonadati</taxon>
        <taxon>Rhodothermota</taxon>
        <taxon>Rhodothermia</taxon>
        <taxon>Rhodothermales</taxon>
        <taxon>Salisaetaceae</taxon>
        <taxon>Longibacter</taxon>
    </lineage>
</organism>
<dbReference type="RefSeq" id="WP_098079122.1">
    <property type="nucleotide sequence ID" value="NZ_PDEQ01000013.1"/>
</dbReference>
<evidence type="ECO:0000313" key="1">
    <source>
        <dbReference type="EMBL" id="PEN10940.1"/>
    </source>
</evidence>
<protein>
    <submittedName>
        <fullName evidence="1">Uncharacterized protein</fullName>
    </submittedName>
</protein>
<name>A0A2A8CT72_9BACT</name>
<gene>
    <name evidence="1" type="ORF">CRI94_17050</name>
</gene>